<dbReference type="EMBL" id="JASPKZ010003064">
    <property type="protein sequence ID" value="KAJ9594213.1"/>
    <property type="molecule type" value="Genomic_DNA"/>
</dbReference>
<feature type="non-terminal residue" evidence="1">
    <location>
        <position position="1"/>
    </location>
</feature>
<reference evidence="1" key="1">
    <citation type="journal article" date="2023" name="IScience">
        <title>Live-bearing cockroach genome reveals convergent evolutionary mechanisms linked to viviparity in insects and beyond.</title>
        <authorList>
            <person name="Fouks B."/>
            <person name="Harrison M.C."/>
            <person name="Mikhailova A.A."/>
            <person name="Marchal E."/>
            <person name="English S."/>
            <person name="Carruthers M."/>
            <person name="Jennings E.C."/>
            <person name="Chiamaka E.L."/>
            <person name="Frigard R.A."/>
            <person name="Pippel M."/>
            <person name="Attardo G.M."/>
            <person name="Benoit J.B."/>
            <person name="Bornberg-Bauer E."/>
            <person name="Tobe S.S."/>
        </authorList>
    </citation>
    <scope>NUCLEOTIDE SEQUENCE</scope>
    <source>
        <strain evidence="1">Stay&amp;Tobe</strain>
    </source>
</reference>
<feature type="non-terminal residue" evidence="1">
    <location>
        <position position="103"/>
    </location>
</feature>
<accession>A0AAD8A896</accession>
<comment type="caution">
    <text evidence="1">The sequence shown here is derived from an EMBL/GenBank/DDBJ whole genome shotgun (WGS) entry which is preliminary data.</text>
</comment>
<evidence type="ECO:0000313" key="1">
    <source>
        <dbReference type="EMBL" id="KAJ9594213.1"/>
    </source>
</evidence>
<sequence length="103" mass="11601">TAFAPYRRCAGEIVHNTNVEYCHKNYDILLELHSSTVTDYSIKIESVVSTSSSGSSTSEPSKVQPAGHIRPAMAFPISNKNTEERSVRYLLQFIQCVKLFFRT</sequence>
<proteinExistence type="predicted"/>
<evidence type="ECO:0000313" key="2">
    <source>
        <dbReference type="Proteomes" id="UP001233999"/>
    </source>
</evidence>
<name>A0AAD8A896_DIPPU</name>
<organism evidence="1 2">
    <name type="scientific">Diploptera punctata</name>
    <name type="common">Pacific beetle cockroach</name>
    <dbReference type="NCBI Taxonomy" id="6984"/>
    <lineage>
        <taxon>Eukaryota</taxon>
        <taxon>Metazoa</taxon>
        <taxon>Ecdysozoa</taxon>
        <taxon>Arthropoda</taxon>
        <taxon>Hexapoda</taxon>
        <taxon>Insecta</taxon>
        <taxon>Pterygota</taxon>
        <taxon>Neoptera</taxon>
        <taxon>Polyneoptera</taxon>
        <taxon>Dictyoptera</taxon>
        <taxon>Blattodea</taxon>
        <taxon>Blaberoidea</taxon>
        <taxon>Blaberidae</taxon>
        <taxon>Diplopterinae</taxon>
        <taxon>Diploptera</taxon>
    </lineage>
</organism>
<gene>
    <name evidence="1" type="ORF">L9F63_014373</name>
</gene>
<keyword evidence="2" id="KW-1185">Reference proteome</keyword>
<protein>
    <submittedName>
        <fullName evidence="1">Uncharacterized protein</fullName>
    </submittedName>
</protein>
<dbReference type="AlphaFoldDB" id="A0AAD8A896"/>
<reference evidence="1" key="2">
    <citation type="submission" date="2023-05" db="EMBL/GenBank/DDBJ databases">
        <authorList>
            <person name="Fouks B."/>
        </authorList>
    </citation>
    <scope>NUCLEOTIDE SEQUENCE</scope>
    <source>
        <strain evidence="1">Stay&amp;Tobe</strain>
        <tissue evidence="1">Testes</tissue>
    </source>
</reference>
<dbReference type="Proteomes" id="UP001233999">
    <property type="component" value="Unassembled WGS sequence"/>
</dbReference>